<evidence type="ECO:0000256" key="1">
    <source>
        <dbReference type="ARBA" id="ARBA00006484"/>
    </source>
</evidence>
<dbReference type="PRINTS" id="PR00081">
    <property type="entry name" value="GDHRDH"/>
</dbReference>
<name>A0A926D7F1_9FIRM</name>
<evidence type="ECO:0000256" key="3">
    <source>
        <dbReference type="ARBA" id="ARBA00023002"/>
    </source>
</evidence>
<dbReference type="GO" id="GO:0044281">
    <property type="term" value="P:small molecule metabolic process"/>
    <property type="evidence" value="ECO:0007669"/>
    <property type="project" value="UniProtKB-ARBA"/>
</dbReference>
<proteinExistence type="inferred from homology"/>
<dbReference type="NCBIfam" id="NF005559">
    <property type="entry name" value="PRK07231.1"/>
    <property type="match status" value="1"/>
</dbReference>
<protein>
    <submittedName>
        <fullName evidence="4">SDR family oxidoreductase</fullName>
    </submittedName>
</protein>
<dbReference type="PANTHER" id="PTHR43008:SF14">
    <property type="entry name" value="DEHYDROGENASE ARBD, PUTATIVE-RELATED"/>
    <property type="match status" value="1"/>
</dbReference>
<dbReference type="GO" id="GO:0005975">
    <property type="term" value="P:carbohydrate metabolic process"/>
    <property type="evidence" value="ECO:0007669"/>
    <property type="project" value="UniProtKB-ARBA"/>
</dbReference>
<keyword evidence="2" id="KW-0521">NADP</keyword>
<dbReference type="Pfam" id="PF13561">
    <property type="entry name" value="adh_short_C2"/>
    <property type="match status" value="1"/>
</dbReference>
<dbReference type="GO" id="GO:0050664">
    <property type="term" value="F:oxidoreductase activity, acting on NAD(P)H, oxygen as acceptor"/>
    <property type="evidence" value="ECO:0007669"/>
    <property type="project" value="TreeGrafter"/>
</dbReference>
<evidence type="ECO:0000313" key="5">
    <source>
        <dbReference type="Proteomes" id="UP000651482"/>
    </source>
</evidence>
<dbReference type="PRINTS" id="PR00080">
    <property type="entry name" value="SDRFAMILY"/>
</dbReference>
<dbReference type="AlphaFoldDB" id="A0A926D7F1"/>
<dbReference type="InterPro" id="IPR036291">
    <property type="entry name" value="NAD(P)-bd_dom_sf"/>
</dbReference>
<dbReference type="SUPFAM" id="SSF51735">
    <property type="entry name" value="NAD(P)-binding Rossmann-fold domains"/>
    <property type="match status" value="1"/>
</dbReference>
<accession>A0A926D7F1</accession>
<evidence type="ECO:0000256" key="2">
    <source>
        <dbReference type="ARBA" id="ARBA00022857"/>
    </source>
</evidence>
<dbReference type="PANTHER" id="PTHR43008">
    <property type="entry name" value="BENZIL REDUCTASE"/>
    <property type="match status" value="1"/>
</dbReference>
<dbReference type="Gene3D" id="3.40.50.720">
    <property type="entry name" value="NAD(P)-binding Rossmann-like Domain"/>
    <property type="match status" value="1"/>
</dbReference>
<comment type="caution">
    <text evidence="4">The sequence shown here is derived from an EMBL/GenBank/DDBJ whole genome shotgun (WGS) entry which is preliminary data.</text>
</comment>
<dbReference type="InterPro" id="IPR002347">
    <property type="entry name" value="SDR_fam"/>
</dbReference>
<dbReference type="InterPro" id="IPR020904">
    <property type="entry name" value="Sc_DH/Rdtase_CS"/>
</dbReference>
<organism evidence="4 5">
    <name type="scientific">Yeguia hominis</name>
    <dbReference type="NCBI Taxonomy" id="2763662"/>
    <lineage>
        <taxon>Bacteria</taxon>
        <taxon>Bacillati</taxon>
        <taxon>Bacillota</taxon>
        <taxon>Clostridia</taxon>
        <taxon>Eubacteriales</taxon>
        <taxon>Yeguiaceae</taxon>
        <taxon>Yeguia</taxon>
    </lineage>
</organism>
<dbReference type="RefSeq" id="WP_249317939.1">
    <property type="nucleotide sequence ID" value="NZ_JACRSN010000002.1"/>
</dbReference>
<keyword evidence="3" id="KW-0560">Oxidoreductase</keyword>
<gene>
    <name evidence="4" type="ORF">IAG03_01630</name>
</gene>
<reference evidence="4" key="1">
    <citation type="submission" date="2020-08" db="EMBL/GenBank/DDBJ databases">
        <title>Genome public.</title>
        <authorList>
            <person name="Liu C."/>
            <person name="Sun Q."/>
        </authorList>
    </citation>
    <scope>NUCLEOTIDE SEQUENCE</scope>
    <source>
        <strain evidence="4">NSJ-40</strain>
    </source>
</reference>
<keyword evidence="5" id="KW-1185">Reference proteome</keyword>
<dbReference type="Proteomes" id="UP000651482">
    <property type="component" value="Unassembled WGS sequence"/>
</dbReference>
<dbReference type="FunFam" id="3.40.50.720:FF:000090">
    <property type="entry name" value="NADP-dependent mannitol dehydrogenase"/>
    <property type="match status" value="1"/>
</dbReference>
<sequence length="257" mass="27536">MGVLERFSMQGKKVVVTGGAQGIGRAGAEAMAEAGAEVGIFDLNLEIAEKTAKEIEEAYGHKAKAYRCDVTDEDAVIATFAAFVADFGTLDGVFNNAGICIHKNAEEVSKAEWCKVLDVNLNGIFVVAREAARLFLKEGKKGSIVNTASMSGTIVNVPQRQASYNASKAAVAHLTKSLAVEWAEKGIRVNCISPGYIYTELVEKLDPGLRKTWLDMIPVHRMGTPDELACGILYLMSDASTYTTGTDLIMDGGFTSI</sequence>
<comment type="similarity">
    <text evidence="1">Belongs to the short-chain dehydrogenases/reductases (SDR) family.</text>
</comment>
<evidence type="ECO:0000313" key="4">
    <source>
        <dbReference type="EMBL" id="MBC8532722.1"/>
    </source>
</evidence>
<dbReference type="EMBL" id="JACRSN010000002">
    <property type="protein sequence ID" value="MBC8532722.1"/>
    <property type="molecule type" value="Genomic_DNA"/>
</dbReference>
<dbReference type="PROSITE" id="PS00061">
    <property type="entry name" value="ADH_SHORT"/>
    <property type="match status" value="1"/>
</dbReference>